<comment type="caution">
    <text evidence="1">The sequence shown here is derived from an EMBL/GenBank/DDBJ whole genome shotgun (WGS) entry which is preliminary data.</text>
</comment>
<accession>A0ABD5SU17</accession>
<proteinExistence type="predicted"/>
<evidence type="ECO:0000313" key="1">
    <source>
        <dbReference type="EMBL" id="MFC6768473.1"/>
    </source>
</evidence>
<dbReference type="Gene3D" id="3.40.630.10">
    <property type="entry name" value="Zn peptidases"/>
    <property type="match status" value="1"/>
</dbReference>
<organism evidence="1 2">
    <name type="scientific">Natrinema soli</name>
    <dbReference type="NCBI Taxonomy" id="1930624"/>
    <lineage>
        <taxon>Archaea</taxon>
        <taxon>Methanobacteriati</taxon>
        <taxon>Methanobacteriota</taxon>
        <taxon>Stenosarchaea group</taxon>
        <taxon>Halobacteria</taxon>
        <taxon>Halobacteriales</taxon>
        <taxon>Natrialbaceae</taxon>
        <taxon>Natrinema</taxon>
    </lineage>
</organism>
<dbReference type="EMBL" id="JBHSWV010000564">
    <property type="protein sequence ID" value="MFC6768473.1"/>
    <property type="molecule type" value="Genomic_DNA"/>
</dbReference>
<dbReference type="Proteomes" id="UP001596383">
    <property type="component" value="Unassembled WGS sequence"/>
</dbReference>
<dbReference type="SUPFAM" id="SSF53187">
    <property type="entry name" value="Zn-dependent exopeptidases"/>
    <property type="match status" value="1"/>
</dbReference>
<sequence>MSYEARHRLRELRREFHRHPEPGWREFRTTGRVVEELERIGVDEIAVGRDALATDERMAVPPA</sequence>
<feature type="non-terminal residue" evidence="1">
    <location>
        <position position="63"/>
    </location>
</feature>
<keyword evidence="2" id="KW-1185">Reference proteome</keyword>
<evidence type="ECO:0000313" key="2">
    <source>
        <dbReference type="Proteomes" id="UP001596383"/>
    </source>
</evidence>
<gene>
    <name evidence="1" type="ORF">ACFQE6_26745</name>
</gene>
<dbReference type="AlphaFoldDB" id="A0ABD5SU17"/>
<name>A0ABD5SU17_9EURY</name>
<protein>
    <submittedName>
        <fullName evidence="1">Amidohydrolase</fullName>
    </submittedName>
</protein>
<reference evidence="1 2" key="1">
    <citation type="journal article" date="2019" name="Int. J. Syst. Evol. Microbiol.">
        <title>The Global Catalogue of Microorganisms (GCM) 10K type strain sequencing project: providing services to taxonomists for standard genome sequencing and annotation.</title>
        <authorList>
            <consortium name="The Broad Institute Genomics Platform"/>
            <consortium name="The Broad Institute Genome Sequencing Center for Infectious Disease"/>
            <person name="Wu L."/>
            <person name="Ma J."/>
        </authorList>
    </citation>
    <scope>NUCLEOTIDE SEQUENCE [LARGE SCALE GENOMIC DNA]</scope>
    <source>
        <strain evidence="1 2">LMG 29247</strain>
    </source>
</reference>